<sequence length="73" mass="7960">MNEEWLARELHRKKCTEEAVWSALTGALGALAVSAPIVYAANTYSPTFRTRLNVSGKTALVSIIPEDQACLKP</sequence>
<keyword evidence="3" id="KW-1185">Reference proteome</keyword>
<comment type="caution">
    <text evidence="2">The sequence shown here is derived from an EMBL/GenBank/DDBJ whole genome shotgun (WGS) entry which is preliminary data.</text>
</comment>
<name>A0AAE0EY90_9CHLO</name>
<reference evidence="2 3" key="1">
    <citation type="journal article" date="2015" name="Genome Biol. Evol.">
        <title>Comparative Genomics of a Bacterivorous Green Alga Reveals Evolutionary Causalities and Consequences of Phago-Mixotrophic Mode of Nutrition.</title>
        <authorList>
            <person name="Burns J.A."/>
            <person name="Paasch A."/>
            <person name="Narechania A."/>
            <person name="Kim E."/>
        </authorList>
    </citation>
    <scope>NUCLEOTIDE SEQUENCE [LARGE SCALE GENOMIC DNA]</scope>
    <source>
        <strain evidence="2 3">PLY_AMNH</strain>
    </source>
</reference>
<protein>
    <submittedName>
        <fullName evidence="2">Uncharacterized protein</fullName>
    </submittedName>
</protein>
<dbReference type="Proteomes" id="UP001190700">
    <property type="component" value="Unassembled WGS sequence"/>
</dbReference>
<accession>A0AAE0EY90</accession>
<proteinExistence type="predicted"/>
<evidence type="ECO:0000313" key="3">
    <source>
        <dbReference type="Proteomes" id="UP001190700"/>
    </source>
</evidence>
<feature type="transmembrane region" description="Helical" evidence="1">
    <location>
        <begin position="20"/>
        <end position="41"/>
    </location>
</feature>
<keyword evidence="1" id="KW-1133">Transmembrane helix</keyword>
<keyword evidence="1" id="KW-0812">Transmembrane</keyword>
<dbReference type="AlphaFoldDB" id="A0AAE0EY90"/>
<keyword evidence="1" id="KW-0472">Membrane</keyword>
<organism evidence="2 3">
    <name type="scientific">Cymbomonas tetramitiformis</name>
    <dbReference type="NCBI Taxonomy" id="36881"/>
    <lineage>
        <taxon>Eukaryota</taxon>
        <taxon>Viridiplantae</taxon>
        <taxon>Chlorophyta</taxon>
        <taxon>Pyramimonadophyceae</taxon>
        <taxon>Pyramimonadales</taxon>
        <taxon>Pyramimonadaceae</taxon>
        <taxon>Cymbomonas</taxon>
    </lineage>
</organism>
<gene>
    <name evidence="2" type="ORF">CYMTET_45512</name>
</gene>
<evidence type="ECO:0000256" key="1">
    <source>
        <dbReference type="SAM" id="Phobius"/>
    </source>
</evidence>
<evidence type="ECO:0000313" key="2">
    <source>
        <dbReference type="EMBL" id="KAK3244898.1"/>
    </source>
</evidence>
<dbReference type="EMBL" id="LGRX02031245">
    <property type="protein sequence ID" value="KAK3244898.1"/>
    <property type="molecule type" value="Genomic_DNA"/>
</dbReference>